<sequence>MAEPKCSIEGCEKPQRYKASGWCGMHYARARKYGTPDAKVREYTAQTGTCRAEGCDRPAQRKGCCQAHYVRLFRGEKDALATPISTQTKKTCTLDGCSRTHVARGYCDLHYSRMRHKGDPGGLDFQEKTPRPDKCHGPECDSPVRAKGYCSAHYRQWREGQELVPKLSFAPAGSGHTNKNGYRVLSVTVDGVRRSVFEHRVAVEEALGRPLLPTETVHHVNGIRHDNSTDGPLILDERGRLRSGNLELWSHAHPRGQEIGPKLDYARGLLALYGSTEERQRFAEFARHVVENEGGEDGSDGQAT</sequence>
<evidence type="ECO:0008006" key="4">
    <source>
        <dbReference type="Google" id="ProtNLM"/>
    </source>
</evidence>
<name>A0A1G7Y139_9ACTN</name>
<proteinExistence type="predicted"/>
<organism evidence="2 3">
    <name type="scientific">Streptomyces griseoaurantiacus</name>
    <dbReference type="NCBI Taxonomy" id="68213"/>
    <lineage>
        <taxon>Bacteria</taxon>
        <taxon>Bacillati</taxon>
        <taxon>Actinomycetota</taxon>
        <taxon>Actinomycetes</taxon>
        <taxon>Kitasatosporales</taxon>
        <taxon>Streptomycetaceae</taxon>
        <taxon>Streptomyces</taxon>
        <taxon>Streptomyces aurantiacus group</taxon>
    </lineage>
</organism>
<dbReference type="AlphaFoldDB" id="A0A1G7Y139"/>
<dbReference type="EMBL" id="FNAX01000035">
    <property type="protein sequence ID" value="SDG90104.1"/>
    <property type="molecule type" value="Genomic_DNA"/>
</dbReference>
<evidence type="ECO:0000313" key="3">
    <source>
        <dbReference type="Proteomes" id="UP000198614"/>
    </source>
</evidence>
<dbReference type="Proteomes" id="UP000198614">
    <property type="component" value="Unassembled WGS sequence"/>
</dbReference>
<gene>
    <name evidence="2" type="ORF">SAMN05216260_13536</name>
</gene>
<reference evidence="2 3" key="1">
    <citation type="submission" date="2016-10" db="EMBL/GenBank/DDBJ databases">
        <authorList>
            <person name="de Groot N.N."/>
        </authorList>
    </citation>
    <scope>NUCLEOTIDE SEQUENCE [LARGE SCALE GENOMIC DNA]</scope>
    <source>
        <strain evidence="2 3">CGMCC 4.1859</strain>
    </source>
</reference>
<protein>
    <recommendedName>
        <fullName evidence="4">HNH endonuclease</fullName>
    </recommendedName>
</protein>
<dbReference type="SUPFAM" id="SSF54060">
    <property type="entry name" value="His-Me finger endonucleases"/>
    <property type="match status" value="1"/>
</dbReference>
<dbReference type="InterPro" id="IPR044925">
    <property type="entry name" value="His-Me_finger_sf"/>
</dbReference>
<accession>A0A1G7Y139</accession>
<evidence type="ECO:0000256" key="1">
    <source>
        <dbReference type="SAM" id="MobiDB-lite"/>
    </source>
</evidence>
<dbReference type="Gene3D" id="3.90.75.20">
    <property type="match status" value="1"/>
</dbReference>
<feature type="compositionally biased region" description="Basic and acidic residues" evidence="1">
    <location>
        <begin position="125"/>
        <end position="138"/>
    </location>
</feature>
<feature type="region of interest" description="Disordered" evidence="1">
    <location>
        <begin position="118"/>
        <end position="138"/>
    </location>
</feature>
<evidence type="ECO:0000313" key="2">
    <source>
        <dbReference type="EMBL" id="SDG90104.1"/>
    </source>
</evidence>